<dbReference type="EMBL" id="JACIUY010000059">
    <property type="protein sequence ID" value="MBB1086403.1"/>
    <property type="molecule type" value="Genomic_DNA"/>
</dbReference>
<evidence type="ECO:0000313" key="2">
    <source>
        <dbReference type="Proteomes" id="UP000518255"/>
    </source>
</evidence>
<comment type="caution">
    <text evidence="1">The sequence shown here is derived from an EMBL/GenBank/DDBJ whole genome shotgun (WGS) entry which is preliminary data.</text>
</comment>
<name>A0A7W3YCK3_9LACO</name>
<gene>
    <name evidence="1" type="ORF">H5R63_06360</name>
</gene>
<evidence type="ECO:0000313" key="1">
    <source>
        <dbReference type="EMBL" id="MBB1086403.1"/>
    </source>
</evidence>
<reference evidence="1 2" key="1">
    <citation type="submission" date="2020-07" db="EMBL/GenBank/DDBJ databases">
        <title>Description of Limosilactobacillus balticus sp. nov., Limosilactobacillus agrestis sp. nov., Limosilactobacillus albertensis sp. nov., Limosilactobacillus rudii sp. nov., Limosilactobacillus fastidiosus sp. nov., five novel Limosilactobacillus species isolated from the vertebrate gastrointestinal tract, and proposal of 6 subspecies of Limosilactobacillus reuteri adapted to the gastrointestinal tract of specific vertebrate hosts.</title>
        <authorList>
            <person name="Li F."/>
            <person name="Cheng C."/>
            <person name="Zheng J."/>
            <person name="Quevedo R.M."/>
            <person name="Li J."/>
            <person name="Roos S."/>
            <person name="Gaenzle M.G."/>
            <person name="Walter J."/>
        </authorList>
    </citation>
    <scope>NUCLEOTIDE SEQUENCE [LARGE SCALE GENOMIC DNA]</scope>
    <source>
        <strain evidence="1 2">WF-MA3-C</strain>
    </source>
</reference>
<sequence length="98" mass="11404">MTTAVMSKWQGTIERLKTTEDDRYMNRSNILCLKGRGLVKANLRVAVHYLAQLDDQGKDYQMPFDREKFEWLLTDPVGKTKLEEAIKIRHTCAKMAGW</sequence>
<protein>
    <submittedName>
        <fullName evidence="1">Uncharacterized protein</fullName>
    </submittedName>
</protein>
<proteinExistence type="predicted"/>
<organism evidence="1 2">
    <name type="scientific">Limosilactobacillus fastidiosus</name>
    <dbReference type="NCBI Taxonomy" id="2759855"/>
    <lineage>
        <taxon>Bacteria</taxon>
        <taxon>Bacillati</taxon>
        <taxon>Bacillota</taxon>
        <taxon>Bacilli</taxon>
        <taxon>Lactobacillales</taxon>
        <taxon>Lactobacillaceae</taxon>
        <taxon>Limosilactobacillus</taxon>
    </lineage>
</organism>
<dbReference type="AlphaFoldDB" id="A0A7W3YCK3"/>
<dbReference type="Proteomes" id="UP000518255">
    <property type="component" value="Unassembled WGS sequence"/>
</dbReference>
<dbReference type="RefSeq" id="WP_182581270.1">
    <property type="nucleotide sequence ID" value="NZ_JACIUY010000059.1"/>
</dbReference>
<accession>A0A7W3YCK3</accession>